<dbReference type="GO" id="GO:0003995">
    <property type="term" value="F:acyl-CoA dehydrogenase activity"/>
    <property type="evidence" value="ECO:0007669"/>
    <property type="project" value="TreeGrafter"/>
</dbReference>
<evidence type="ECO:0000256" key="2">
    <source>
        <dbReference type="ARBA" id="ARBA00009347"/>
    </source>
</evidence>
<proteinExistence type="inferred from homology"/>
<dbReference type="Gene3D" id="2.40.110.10">
    <property type="entry name" value="Butyryl-CoA Dehydrogenase, subunit A, domain 2"/>
    <property type="match status" value="1"/>
</dbReference>
<sequence>MTVAPHEGSTIATGSVFGPSGPVGQADSTMTREEMVRVIAELGPKFEERAVEVDRDAVFPWGNFNDLRERGFLALCVPKKFGGMGASYTDYMRVSEEIGRHCGATALTFNMHNATMLWAGEVSDLLDMTDEQRAQHEARRAEMFRGVVEDGEIHSQPFSEGLNPGALAGVGTIATPVEGGFLVTGRKIFASLSGAASRYNVTCQVPGEEFLRLLSVRATSDGVEITDDWDPLGMRGTVSRTLILKDAFVPYDDEVMPPGMYDQAANRYPYLFMSLAPSYLGLTKGILNFTKSYLRGELAGAAKGTARRDNPVKQMGWAEMNIKYEQSRAMLYSVVDSATLDPTEDQMVTAWAAVYTTMEHANAVAAIAVRVCGGQAMLKHLSLERMYRDSRLGSLMLPWSAEVALERIGKARLYGE</sequence>
<reference evidence="8" key="1">
    <citation type="submission" date="2020-05" db="EMBL/GenBank/DDBJ databases">
        <authorList>
            <person name="Chiriac C."/>
            <person name="Salcher M."/>
            <person name="Ghai R."/>
            <person name="Kavagutti S V."/>
        </authorList>
    </citation>
    <scope>NUCLEOTIDE SEQUENCE</scope>
</reference>
<protein>
    <submittedName>
        <fullName evidence="8">Unannotated protein</fullName>
    </submittedName>
</protein>
<evidence type="ECO:0000256" key="1">
    <source>
        <dbReference type="ARBA" id="ARBA00001974"/>
    </source>
</evidence>
<feature type="region of interest" description="Disordered" evidence="5">
    <location>
        <begin position="1"/>
        <end position="29"/>
    </location>
</feature>
<dbReference type="Gene3D" id="1.10.540.10">
    <property type="entry name" value="Acyl-CoA dehydrogenase/oxidase, N-terminal domain"/>
    <property type="match status" value="1"/>
</dbReference>
<dbReference type="InterPro" id="IPR046373">
    <property type="entry name" value="Acyl-CoA_Oxase/DH_mid-dom_sf"/>
</dbReference>
<comment type="similarity">
    <text evidence="2">Belongs to the acyl-CoA dehydrogenase family.</text>
</comment>
<gene>
    <name evidence="8" type="ORF">UFOPK2786_01754</name>
</gene>
<dbReference type="InterPro" id="IPR036250">
    <property type="entry name" value="AcylCo_DH-like_C"/>
</dbReference>
<dbReference type="InterPro" id="IPR009100">
    <property type="entry name" value="AcylCoA_DH/oxidase_NM_dom_sf"/>
</dbReference>
<dbReference type="PIRSF" id="PIRSF016578">
    <property type="entry name" value="HsaA"/>
    <property type="match status" value="1"/>
</dbReference>
<evidence type="ECO:0000256" key="4">
    <source>
        <dbReference type="ARBA" id="ARBA00022827"/>
    </source>
</evidence>
<accession>A0A6J6UHP0</accession>
<name>A0A6J6UHP0_9ZZZZ</name>
<dbReference type="PANTHER" id="PTHR43884:SF12">
    <property type="entry name" value="ISOVALERYL-COA DEHYDROGENASE, MITOCHONDRIAL-RELATED"/>
    <property type="match status" value="1"/>
</dbReference>
<dbReference type="SUPFAM" id="SSF47203">
    <property type="entry name" value="Acyl-CoA dehydrogenase C-terminal domain-like"/>
    <property type="match status" value="1"/>
</dbReference>
<dbReference type="Pfam" id="PF00441">
    <property type="entry name" value="Acyl-CoA_dh_1"/>
    <property type="match status" value="1"/>
</dbReference>
<dbReference type="CDD" id="cd00567">
    <property type="entry name" value="ACAD"/>
    <property type="match status" value="1"/>
</dbReference>
<dbReference type="Pfam" id="PF02771">
    <property type="entry name" value="Acyl-CoA_dh_N"/>
    <property type="match status" value="1"/>
</dbReference>
<dbReference type="SUPFAM" id="SSF56645">
    <property type="entry name" value="Acyl-CoA dehydrogenase NM domain-like"/>
    <property type="match status" value="1"/>
</dbReference>
<dbReference type="Gene3D" id="1.20.140.10">
    <property type="entry name" value="Butyryl-CoA Dehydrogenase, subunit A, domain 3"/>
    <property type="match status" value="1"/>
</dbReference>
<keyword evidence="4" id="KW-0274">FAD</keyword>
<dbReference type="AlphaFoldDB" id="A0A6J6UHP0"/>
<feature type="domain" description="Acyl-CoA dehydrogenase/oxidase N-terminal" evidence="7">
    <location>
        <begin position="45"/>
        <end position="117"/>
    </location>
</feature>
<evidence type="ECO:0000259" key="6">
    <source>
        <dbReference type="Pfam" id="PF00441"/>
    </source>
</evidence>
<comment type="cofactor">
    <cofactor evidence="1">
        <name>FAD</name>
        <dbReference type="ChEBI" id="CHEBI:57692"/>
    </cofactor>
</comment>
<organism evidence="8">
    <name type="scientific">freshwater metagenome</name>
    <dbReference type="NCBI Taxonomy" id="449393"/>
    <lineage>
        <taxon>unclassified sequences</taxon>
        <taxon>metagenomes</taxon>
        <taxon>ecological metagenomes</taxon>
    </lineage>
</organism>
<dbReference type="GO" id="GO:0050660">
    <property type="term" value="F:flavin adenine dinucleotide binding"/>
    <property type="evidence" value="ECO:0007669"/>
    <property type="project" value="InterPro"/>
</dbReference>
<evidence type="ECO:0000313" key="8">
    <source>
        <dbReference type="EMBL" id="CAB4759451.1"/>
    </source>
</evidence>
<evidence type="ECO:0000256" key="3">
    <source>
        <dbReference type="ARBA" id="ARBA00022630"/>
    </source>
</evidence>
<keyword evidence="3" id="KW-0285">Flavoprotein</keyword>
<evidence type="ECO:0000256" key="5">
    <source>
        <dbReference type="SAM" id="MobiDB-lite"/>
    </source>
</evidence>
<dbReference type="InterPro" id="IPR013786">
    <property type="entry name" value="AcylCoA_DH/ox_N"/>
</dbReference>
<evidence type="ECO:0000259" key="7">
    <source>
        <dbReference type="Pfam" id="PF02771"/>
    </source>
</evidence>
<dbReference type="EMBL" id="CAEZYW010000340">
    <property type="protein sequence ID" value="CAB4759451.1"/>
    <property type="molecule type" value="Genomic_DNA"/>
</dbReference>
<feature type="domain" description="Acyl-CoA dehydrogenase/oxidase C-terminal" evidence="6">
    <location>
        <begin position="280"/>
        <end position="396"/>
    </location>
</feature>
<dbReference type="PANTHER" id="PTHR43884">
    <property type="entry name" value="ACYL-COA DEHYDROGENASE"/>
    <property type="match status" value="1"/>
</dbReference>
<dbReference type="InterPro" id="IPR009075">
    <property type="entry name" value="AcylCo_DH/oxidase_C"/>
</dbReference>
<dbReference type="InterPro" id="IPR037069">
    <property type="entry name" value="AcylCoA_DH/ox_N_sf"/>
</dbReference>